<feature type="disulfide bond" evidence="6">
    <location>
        <begin position="160"/>
        <end position="177"/>
    </location>
</feature>
<reference evidence="9" key="2">
    <citation type="journal article" date="2017" name="Sci. Adv.">
        <title>A tail of two voltages: Proteomic comparison of the three electric organs of the electric eel.</title>
        <authorList>
            <person name="Traeger L.L."/>
            <person name="Sabat G."/>
            <person name="Barrett-Wilt G.A."/>
            <person name="Wells G.B."/>
            <person name="Sussman M.R."/>
        </authorList>
    </citation>
    <scope>NUCLEOTIDE SEQUENCE [LARGE SCALE GENOMIC DNA]</scope>
</reference>
<keyword evidence="3 7" id="KW-0812">Transmembrane</keyword>
<evidence type="ECO:0000256" key="1">
    <source>
        <dbReference type="ARBA" id="ARBA00004141"/>
    </source>
</evidence>
<accession>A0A4W4EJY2</accession>
<comment type="subcellular location">
    <subcellularLocation>
        <location evidence="1 7">Membrane</location>
        <topology evidence="1 7">Multi-pass membrane protein</topology>
    </subcellularLocation>
</comment>
<evidence type="ECO:0000256" key="7">
    <source>
        <dbReference type="RuleBase" id="RU361218"/>
    </source>
</evidence>
<reference evidence="8" key="3">
    <citation type="submission" date="2020-05" db="EMBL/GenBank/DDBJ databases">
        <title>Electrophorus electricus (electric eel) genome, fEleEle1, primary haplotype.</title>
        <authorList>
            <person name="Myers G."/>
            <person name="Meyer A."/>
            <person name="Fedrigo O."/>
            <person name="Formenti G."/>
            <person name="Rhie A."/>
            <person name="Tracey A."/>
            <person name="Sims Y."/>
            <person name="Jarvis E.D."/>
        </authorList>
    </citation>
    <scope>NUCLEOTIDE SEQUENCE [LARGE SCALE GENOMIC DNA]</scope>
</reference>
<feature type="transmembrane region" description="Helical" evidence="7">
    <location>
        <begin position="93"/>
        <end position="115"/>
    </location>
</feature>
<dbReference type="Pfam" id="PF00335">
    <property type="entry name" value="Tetraspanin"/>
    <property type="match status" value="1"/>
</dbReference>
<reference evidence="8" key="4">
    <citation type="submission" date="2025-08" db="UniProtKB">
        <authorList>
            <consortium name="Ensembl"/>
        </authorList>
    </citation>
    <scope>IDENTIFICATION</scope>
</reference>
<evidence type="ECO:0000256" key="5">
    <source>
        <dbReference type="ARBA" id="ARBA00023136"/>
    </source>
</evidence>
<keyword evidence="9" id="KW-1185">Reference proteome</keyword>
<dbReference type="PRINTS" id="PR00259">
    <property type="entry name" value="TMFOUR"/>
</dbReference>
<evidence type="ECO:0000313" key="9">
    <source>
        <dbReference type="Proteomes" id="UP000314983"/>
    </source>
</evidence>
<keyword evidence="6" id="KW-1015">Disulfide bond</keyword>
<evidence type="ECO:0000256" key="2">
    <source>
        <dbReference type="ARBA" id="ARBA00006840"/>
    </source>
</evidence>
<organism evidence="8 9">
    <name type="scientific">Electrophorus electricus</name>
    <name type="common">Electric eel</name>
    <name type="synonym">Gymnotus electricus</name>
    <dbReference type="NCBI Taxonomy" id="8005"/>
    <lineage>
        <taxon>Eukaryota</taxon>
        <taxon>Metazoa</taxon>
        <taxon>Chordata</taxon>
        <taxon>Craniata</taxon>
        <taxon>Vertebrata</taxon>
        <taxon>Euteleostomi</taxon>
        <taxon>Actinopterygii</taxon>
        <taxon>Neopterygii</taxon>
        <taxon>Teleostei</taxon>
        <taxon>Ostariophysi</taxon>
        <taxon>Gymnotiformes</taxon>
        <taxon>Gymnotoidei</taxon>
        <taxon>Gymnotidae</taxon>
        <taxon>Electrophorus</taxon>
    </lineage>
</organism>
<dbReference type="OMA" id="MCRNLDY"/>
<name>A0A4W4EJY2_ELEEL</name>
<evidence type="ECO:0000313" key="8">
    <source>
        <dbReference type="Ensembl" id="ENSEEEP00000011715.2"/>
    </source>
</evidence>
<keyword evidence="5 7" id="KW-0472">Membrane</keyword>
<sequence>MMNILESNMASEFCLSITKYFLFLFNIIFLFLGSTLLSLGLWIKLSKTNFLLPDPHYISLPLFSYMLITGGSVVVLLGFFGSMGALKGVKCMLGFYLFLLILLFTAQIVCAVLLFTQWSSFKEVLEDHVVQLIKTFGKNDSSLQDFERSFQVIQHEAQCCGWHGIDDWGHTKPDCSCWYQTNATANNTDHSHFSDPCPCGPHPPSNFTCAHYNQGCQNIITNWLDEHFLIIIGVTLAIAVVEFLQWVCLVTFCCLNNNCRCCPLRKSHGSQVQLSRDFSVEYWQDMWYDPFDVSV</sequence>
<dbReference type="RefSeq" id="XP_026876443.2">
    <property type="nucleotide sequence ID" value="XM_027020642.2"/>
</dbReference>
<feature type="transmembrane region" description="Helical" evidence="7">
    <location>
        <begin position="228"/>
        <end position="255"/>
    </location>
</feature>
<evidence type="ECO:0000256" key="6">
    <source>
        <dbReference type="PIRSR" id="PIRSR002419-1"/>
    </source>
</evidence>
<dbReference type="PANTHER" id="PTHR19282:SF44">
    <property type="entry name" value="CD82 ANTIGEN"/>
    <property type="match status" value="1"/>
</dbReference>
<evidence type="ECO:0000256" key="4">
    <source>
        <dbReference type="ARBA" id="ARBA00022989"/>
    </source>
</evidence>
<keyword evidence="4 7" id="KW-1133">Transmembrane helix</keyword>
<dbReference type="InterPro" id="IPR008952">
    <property type="entry name" value="Tetraspanin_EC2_sf"/>
</dbReference>
<evidence type="ECO:0000256" key="3">
    <source>
        <dbReference type="ARBA" id="ARBA00022692"/>
    </source>
</evidence>
<dbReference type="GeneID" id="113583983"/>
<dbReference type="SUPFAM" id="SSF48652">
    <property type="entry name" value="Tetraspanin"/>
    <property type="match status" value="1"/>
</dbReference>
<dbReference type="GeneTree" id="ENSGT00940000161485"/>
<reference evidence="8" key="5">
    <citation type="submission" date="2025-09" db="UniProtKB">
        <authorList>
            <consortium name="Ensembl"/>
        </authorList>
    </citation>
    <scope>IDENTIFICATION</scope>
</reference>
<dbReference type="AlphaFoldDB" id="A0A4W4EJY2"/>
<gene>
    <name evidence="8" type="primary">CD37</name>
</gene>
<dbReference type="Gene3D" id="1.10.1450.10">
    <property type="entry name" value="Tetraspanin"/>
    <property type="match status" value="1"/>
</dbReference>
<dbReference type="InterPro" id="IPR018499">
    <property type="entry name" value="Tetraspanin/Peripherin"/>
</dbReference>
<dbReference type="GO" id="GO:0005886">
    <property type="term" value="C:plasma membrane"/>
    <property type="evidence" value="ECO:0007669"/>
    <property type="project" value="TreeGrafter"/>
</dbReference>
<proteinExistence type="inferred from homology"/>
<comment type="similarity">
    <text evidence="2 7">Belongs to the tetraspanin (TM4SF) family.</text>
</comment>
<protein>
    <recommendedName>
        <fullName evidence="7">Tetraspanin</fullName>
    </recommendedName>
</protein>
<dbReference type="InterPro" id="IPR000301">
    <property type="entry name" value="Tetraspanin_animals"/>
</dbReference>
<reference evidence="9" key="1">
    <citation type="journal article" date="2014" name="Science">
        <title>Nonhuman genetics. Genomic basis for the convergent evolution of electric organs.</title>
        <authorList>
            <person name="Gallant J.R."/>
            <person name="Traeger L.L."/>
            <person name="Volkening J.D."/>
            <person name="Moffett H."/>
            <person name="Chen P.H."/>
            <person name="Novina C.D."/>
            <person name="Phillips G.N.Jr."/>
            <person name="Anand R."/>
            <person name="Wells G.B."/>
            <person name="Pinch M."/>
            <person name="Guth R."/>
            <person name="Unguez G.A."/>
            <person name="Albert J.S."/>
            <person name="Zakon H.H."/>
            <person name="Samanta M.P."/>
            <person name="Sussman M.R."/>
        </authorList>
    </citation>
    <scope>NUCLEOTIDE SEQUENCE [LARGE SCALE GENOMIC DNA]</scope>
</reference>
<dbReference type="PANTHER" id="PTHR19282">
    <property type="entry name" value="TETRASPANIN"/>
    <property type="match status" value="1"/>
</dbReference>
<dbReference type="Proteomes" id="UP000314983">
    <property type="component" value="Chromosome 14"/>
</dbReference>
<feature type="transmembrane region" description="Helical" evidence="7">
    <location>
        <begin position="63"/>
        <end position="86"/>
    </location>
</feature>
<feature type="transmembrane region" description="Helical" evidence="7">
    <location>
        <begin position="20"/>
        <end position="43"/>
    </location>
</feature>
<dbReference type="Ensembl" id="ENSEEET00000011851.2">
    <property type="protein sequence ID" value="ENSEEEP00000011715.2"/>
    <property type="gene ID" value="ENSEEEG00000005899.2"/>
</dbReference>
<dbReference type="PIRSF" id="PIRSF002419">
    <property type="entry name" value="Tetraspanin"/>
    <property type="match status" value="1"/>
</dbReference>